<dbReference type="Proteomes" id="UP001234989">
    <property type="component" value="Chromosome 5"/>
</dbReference>
<sequence length="119" mass="14054">MIGVMRFGKKGNLSPRCIGPLKILHCVWPVAYRLALPPSLSRVHLVFHMSMLKKYHGDGDYIIKWDLVLLEINLQYEEKPIAILDRDVRKLRTKEIKFVKVPWKHHPVEENTWEIEKDV</sequence>
<evidence type="ECO:0000313" key="2">
    <source>
        <dbReference type="EMBL" id="WMV29340.1"/>
    </source>
</evidence>
<dbReference type="PANTHER" id="PTHR46148:SF60">
    <property type="entry name" value="CHROMO DOMAIN-CONTAINING PROTEIN"/>
    <property type="match status" value="1"/>
</dbReference>
<organism evidence="2 3">
    <name type="scientific">Solanum verrucosum</name>
    <dbReference type="NCBI Taxonomy" id="315347"/>
    <lineage>
        <taxon>Eukaryota</taxon>
        <taxon>Viridiplantae</taxon>
        <taxon>Streptophyta</taxon>
        <taxon>Embryophyta</taxon>
        <taxon>Tracheophyta</taxon>
        <taxon>Spermatophyta</taxon>
        <taxon>Magnoliopsida</taxon>
        <taxon>eudicotyledons</taxon>
        <taxon>Gunneridae</taxon>
        <taxon>Pentapetalae</taxon>
        <taxon>asterids</taxon>
        <taxon>lamiids</taxon>
        <taxon>Solanales</taxon>
        <taxon>Solanaceae</taxon>
        <taxon>Solanoideae</taxon>
        <taxon>Solaneae</taxon>
        <taxon>Solanum</taxon>
    </lineage>
</organism>
<evidence type="ECO:0000313" key="3">
    <source>
        <dbReference type="Proteomes" id="UP001234989"/>
    </source>
</evidence>
<feature type="domain" description="Tf2-1-like SH3-like" evidence="1">
    <location>
        <begin position="6"/>
        <end position="56"/>
    </location>
</feature>
<dbReference type="PANTHER" id="PTHR46148">
    <property type="entry name" value="CHROMO DOMAIN-CONTAINING PROTEIN"/>
    <property type="match status" value="1"/>
</dbReference>
<name>A0AAF0QYD6_SOLVR</name>
<dbReference type="InterPro" id="IPR016197">
    <property type="entry name" value="Chromo-like_dom_sf"/>
</dbReference>
<keyword evidence="3" id="KW-1185">Reference proteome</keyword>
<dbReference type="AlphaFoldDB" id="A0AAF0QYD6"/>
<dbReference type="SUPFAM" id="SSF54160">
    <property type="entry name" value="Chromo domain-like"/>
    <property type="match status" value="1"/>
</dbReference>
<evidence type="ECO:0000259" key="1">
    <source>
        <dbReference type="Pfam" id="PF24626"/>
    </source>
</evidence>
<gene>
    <name evidence="2" type="ORF">MTR67_022725</name>
</gene>
<dbReference type="EMBL" id="CP133616">
    <property type="protein sequence ID" value="WMV29340.1"/>
    <property type="molecule type" value="Genomic_DNA"/>
</dbReference>
<dbReference type="Pfam" id="PF24626">
    <property type="entry name" value="SH3_Tf2-1"/>
    <property type="match status" value="1"/>
</dbReference>
<reference evidence="2" key="1">
    <citation type="submission" date="2023-08" db="EMBL/GenBank/DDBJ databases">
        <title>A de novo genome assembly of Solanum verrucosum Schlechtendal, a Mexican diploid species geographically isolated from the other diploid A-genome species in potato relatives.</title>
        <authorList>
            <person name="Hosaka K."/>
        </authorList>
    </citation>
    <scope>NUCLEOTIDE SEQUENCE</scope>
    <source>
        <tissue evidence="2">Young leaves</tissue>
    </source>
</reference>
<accession>A0AAF0QYD6</accession>
<dbReference type="InterPro" id="IPR056924">
    <property type="entry name" value="SH3_Tf2-1"/>
</dbReference>
<protein>
    <recommendedName>
        <fullName evidence="1">Tf2-1-like SH3-like domain-containing protein</fullName>
    </recommendedName>
</protein>
<proteinExistence type="predicted"/>